<comment type="caution">
    <text evidence="1">The sequence shown here is derived from an EMBL/GenBank/DDBJ whole genome shotgun (WGS) entry which is preliminary data.</text>
</comment>
<gene>
    <name evidence="1" type="ORF">PPENT_87.1.T0510241</name>
</gene>
<proteinExistence type="predicted"/>
<sequence>MRLQMKAVLPTAVFIPNTAILQKEPNLIESYEETDLQFVRFSFVDFTSIDFQQRSEILFQVIPQVAPIYIKQQMQQQKNKKKKFQKHQRSGQQNASSDFLYNGFLLTCDKNREREAVKEAYQIIEQYVEQIYPQESLKYEQLLEQNTNNKSIVKMLYNFDTKVKCVIFIRINSQEFPTIDVDELSRIILSDVYEKSLQVARYIYRMIPIQYVFRATLDEFKKYAQLLVNKHFQLDRPHPWFLIFKIRYTDKINKQQVLSILQELIEPLHYQDWQEPDFVFFVEVNGAIMYINILPKYHEYREYSIRKGGQPIIDTLPERKNNFTDKLVKKVKGQNEQEVQNAINIQDPNSDFQKKEFFVEQDVDLL</sequence>
<name>A0A8S1UZV7_9CILI</name>
<dbReference type="PANTHER" id="PTHR13452:SF10">
    <property type="entry name" value="THUMP DOMAIN-CONTAINING PROTEIN 1"/>
    <property type="match status" value="1"/>
</dbReference>
<dbReference type="AlphaFoldDB" id="A0A8S1UZV7"/>
<evidence type="ECO:0008006" key="3">
    <source>
        <dbReference type="Google" id="ProtNLM"/>
    </source>
</evidence>
<accession>A0A8S1UZV7</accession>
<dbReference type="GO" id="GO:0003723">
    <property type="term" value="F:RNA binding"/>
    <property type="evidence" value="ECO:0007669"/>
    <property type="project" value="InterPro"/>
</dbReference>
<keyword evidence="2" id="KW-1185">Reference proteome</keyword>
<organism evidence="1 2">
    <name type="scientific">Paramecium pentaurelia</name>
    <dbReference type="NCBI Taxonomy" id="43138"/>
    <lineage>
        <taxon>Eukaryota</taxon>
        <taxon>Sar</taxon>
        <taxon>Alveolata</taxon>
        <taxon>Ciliophora</taxon>
        <taxon>Intramacronucleata</taxon>
        <taxon>Oligohymenophorea</taxon>
        <taxon>Peniculida</taxon>
        <taxon>Parameciidae</taxon>
        <taxon>Paramecium</taxon>
    </lineage>
</organism>
<dbReference type="InterPro" id="IPR040183">
    <property type="entry name" value="THUMPD1-like"/>
</dbReference>
<dbReference type="Proteomes" id="UP000689195">
    <property type="component" value="Unassembled WGS sequence"/>
</dbReference>
<evidence type="ECO:0000313" key="1">
    <source>
        <dbReference type="EMBL" id="CAD8169773.1"/>
    </source>
</evidence>
<dbReference type="PANTHER" id="PTHR13452">
    <property type="entry name" value="THUMP DOMAIN CONTAINING PROTEIN 1-RELATED"/>
    <property type="match status" value="1"/>
</dbReference>
<dbReference type="OrthoDB" id="289904at2759"/>
<dbReference type="EMBL" id="CAJJDO010000051">
    <property type="protein sequence ID" value="CAD8169773.1"/>
    <property type="molecule type" value="Genomic_DNA"/>
</dbReference>
<dbReference type="CDD" id="cd11717">
    <property type="entry name" value="THUMP_THUMPD1_like"/>
    <property type="match status" value="1"/>
</dbReference>
<evidence type="ECO:0000313" key="2">
    <source>
        <dbReference type="Proteomes" id="UP000689195"/>
    </source>
</evidence>
<reference evidence="1" key="1">
    <citation type="submission" date="2021-01" db="EMBL/GenBank/DDBJ databases">
        <authorList>
            <consortium name="Genoscope - CEA"/>
            <person name="William W."/>
        </authorList>
    </citation>
    <scope>NUCLEOTIDE SEQUENCE</scope>
</reference>
<protein>
    <recommendedName>
        <fullName evidence="3">THUMP domain-containing protein</fullName>
    </recommendedName>
</protein>
<dbReference type="GO" id="GO:0006400">
    <property type="term" value="P:tRNA modification"/>
    <property type="evidence" value="ECO:0007669"/>
    <property type="project" value="InterPro"/>
</dbReference>